<proteinExistence type="predicted"/>
<protein>
    <submittedName>
        <fullName evidence="3">HET-domain-containing protein</fullName>
    </submittedName>
</protein>
<dbReference type="PANTHER" id="PTHR10622">
    <property type="entry name" value="HET DOMAIN-CONTAINING PROTEIN"/>
    <property type="match status" value="1"/>
</dbReference>
<evidence type="ECO:0000313" key="3">
    <source>
        <dbReference type="EMBL" id="KAF2435684.1"/>
    </source>
</evidence>
<sequence>MRLLNTASLRVESFPDNAIPPYAILSHVWGPAKDEVTFQDMQDGVAEQKSGYVKLQRSSAIARQNNLDYIWIDTCCIDKSSSAELSESINSMFRYYAKAETCYAFLADVSTLPGMPDFGTLLQASKWFTRGWTVQELVAPRELVFLNSSWAVLGTKDVFAERIADITNIDVMILSNPSQLQKASVAKRMSWASKRVTTREEDMAYCLLGVFDVNMPLLYGEGRKAFVRLQEEILKSSTDQSLFSWTPDATRYANQEHSGATGVLAQHPSEFAQTSHIVPFGANTNPYAMTNKGLQITLPILRHRGFIWHQGVRESFAFHRSFHRNCSIAKNVLDSERG</sequence>
<dbReference type="EMBL" id="MU007012">
    <property type="protein sequence ID" value="KAF2435684.1"/>
    <property type="molecule type" value="Genomic_DNA"/>
</dbReference>
<keyword evidence="4" id="KW-1185">Reference proteome</keyword>
<evidence type="ECO:0000259" key="1">
    <source>
        <dbReference type="Pfam" id="PF06985"/>
    </source>
</evidence>
<accession>A0A9P4P020</accession>
<name>A0A9P4P020_9PEZI</name>
<dbReference type="Proteomes" id="UP000800235">
    <property type="component" value="Unassembled WGS sequence"/>
</dbReference>
<comment type="caution">
    <text evidence="3">The sequence shown here is derived from an EMBL/GenBank/DDBJ whole genome shotgun (WGS) entry which is preliminary data.</text>
</comment>
<dbReference type="Pfam" id="PF26640">
    <property type="entry name" value="DUF8212"/>
    <property type="match status" value="1"/>
</dbReference>
<dbReference type="OrthoDB" id="20872at2759"/>
<gene>
    <name evidence="3" type="ORF">EJ08DRAFT_667668</name>
</gene>
<dbReference type="PANTHER" id="PTHR10622:SF10">
    <property type="entry name" value="HET DOMAIN-CONTAINING PROTEIN"/>
    <property type="match status" value="1"/>
</dbReference>
<organism evidence="3 4">
    <name type="scientific">Tothia fuscella</name>
    <dbReference type="NCBI Taxonomy" id="1048955"/>
    <lineage>
        <taxon>Eukaryota</taxon>
        <taxon>Fungi</taxon>
        <taxon>Dikarya</taxon>
        <taxon>Ascomycota</taxon>
        <taxon>Pezizomycotina</taxon>
        <taxon>Dothideomycetes</taxon>
        <taxon>Pleosporomycetidae</taxon>
        <taxon>Venturiales</taxon>
        <taxon>Cylindrosympodiaceae</taxon>
        <taxon>Tothia</taxon>
    </lineage>
</organism>
<dbReference type="Pfam" id="PF06985">
    <property type="entry name" value="HET"/>
    <property type="match status" value="1"/>
</dbReference>
<feature type="domain" description="DUF8212" evidence="2">
    <location>
        <begin position="224"/>
        <end position="260"/>
    </location>
</feature>
<reference evidence="3" key="1">
    <citation type="journal article" date="2020" name="Stud. Mycol.">
        <title>101 Dothideomycetes genomes: a test case for predicting lifestyles and emergence of pathogens.</title>
        <authorList>
            <person name="Haridas S."/>
            <person name="Albert R."/>
            <person name="Binder M."/>
            <person name="Bloem J."/>
            <person name="Labutti K."/>
            <person name="Salamov A."/>
            <person name="Andreopoulos B."/>
            <person name="Baker S."/>
            <person name="Barry K."/>
            <person name="Bills G."/>
            <person name="Bluhm B."/>
            <person name="Cannon C."/>
            <person name="Castanera R."/>
            <person name="Culley D."/>
            <person name="Daum C."/>
            <person name="Ezra D."/>
            <person name="Gonzalez J."/>
            <person name="Henrissat B."/>
            <person name="Kuo A."/>
            <person name="Liang C."/>
            <person name="Lipzen A."/>
            <person name="Lutzoni F."/>
            <person name="Magnuson J."/>
            <person name="Mondo S."/>
            <person name="Nolan M."/>
            <person name="Ohm R."/>
            <person name="Pangilinan J."/>
            <person name="Park H.-J."/>
            <person name="Ramirez L."/>
            <person name="Alfaro M."/>
            <person name="Sun H."/>
            <person name="Tritt A."/>
            <person name="Yoshinaga Y."/>
            <person name="Zwiers L.-H."/>
            <person name="Turgeon B."/>
            <person name="Goodwin S."/>
            <person name="Spatafora J."/>
            <person name="Crous P."/>
            <person name="Grigoriev I."/>
        </authorList>
    </citation>
    <scope>NUCLEOTIDE SEQUENCE</scope>
    <source>
        <strain evidence="3">CBS 130266</strain>
    </source>
</reference>
<dbReference type="InterPro" id="IPR058525">
    <property type="entry name" value="DUF8212"/>
</dbReference>
<dbReference type="InterPro" id="IPR010730">
    <property type="entry name" value="HET"/>
</dbReference>
<evidence type="ECO:0000259" key="2">
    <source>
        <dbReference type="Pfam" id="PF26640"/>
    </source>
</evidence>
<feature type="domain" description="Heterokaryon incompatibility" evidence="1">
    <location>
        <begin position="22"/>
        <end position="109"/>
    </location>
</feature>
<evidence type="ECO:0000313" key="4">
    <source>
        <dbReference type="Proteomes" id="UP000800235"/>
    </source>
</evidence>
<dbReference type="AlphaFoldDB" id="A0A9P4P020"/>